<proteinExistence type="predicted"/>
<reference evidence="1 2" key="1">
    <citation type="submission" date="2011-08" db="EMBL/GenBank/DDBJ databases">
        <authorList>
            <person name="Lin Y."/>
            <person name="Hao X."/>
            <person name="Johnstone L."/>
            <person name="Miller S.J."/>
            <person name="Wei G."/>
            <person name="Rensing C."/>
        </authorList>
    </citation>
    <scope>NUCLEOTIDE SEQUENCE [LARGE SCALE GENOMIC DNA]</scope>
    <source>
        <strain evidence="1 2">K42</strain>
    </source>
</reference>
<evidence type="ECO:0000313" key="1">
    <source>
        <dbReference type="EMBL" id="EGX61143.1"/>
    </source>
</evidence>
<dbReference type="RefSeq" id="WP_007491925.1">
    <property type="nucleotide sequence ID" value="NZ_AGBF01000007.1"/>
</dbReference>
<gene>
    <name evidence="1" type="ORF">SZN_04801</name>
</gene>
<dbReference type="PATRIC" id="fig|700597.3.peg.929"/>
<name>G2G654_9ACTN</name>
<protein>
    <submittedName>
        <fullName evidence="1">Uncharacterized protein</fullName>
    </submittedName>
</protein>
<sequence>MHQGGPRRLWDELERIRTWLAVDGDLPVRGATVTITPDGAVTFSRKGWSATIT</sequence>
<dbReference type="EMBL" id="AGBF01000007">
    <property type="protein sequence ID" value="EGX61143.1"/>
    <property type="molecule type" value="Genomic_DNA"/>
</dbReference>
<comment type="caution">
    <text evidence="1">The sequence shown here is derived from an EMBL/GenBank/DDBJ whole genome shotgun (WGS) entry which is preliminary data.</text>
</comment>
<accession>G2G654</accession>
<dbReference type="Proteomes" id="UP000004217">
    <property type="component" value="Unassembled WGS sequence"/>
</dbReference>
<dbReference type="AlphaFoldDB" id="G2G654"/>
<evidence type="ECO:0000313" key="2">
    <source>
        <dbReference type="Proteomes" id="UP000004217"/>
    </source>
</evidence>
<keyword evidence="2" id="KW-1185">Reference proteome</keyword>
<organism evidence="1 2">
    <name type="scientific">Streptomyces zinciresistens K42</name>
    <dbReference type="NCBI Taxonomy" id="700597"/>
    <lineage>
        <taxon>Bacteria</taxon>
        <taxon>Bacillati</taxon>
        <taxon>Actinomycetota</taxon>
        <taxon>Actinomycetes</taxon>
        <taxon>Kitasatosporales</taxon>
        <taxon>Streptomycetaceae</taxon>
        <taxon>Streptomyces</taxon>
    </lineage>
</organism>